<dbReference type="AlphaFoldDB" id="A0A1I1EBJ0"/>
<dbReference type="RefSeq" id="WP_143095806.1">
    <property type="nucleotide sequence ID" value="NZ_FOKW01000002.1"/>
</dbReference>
<dbReference type="EMBL" id="FOKW01000002">
    <property type="protein sequence ID" value="SFB83942.1"/>
    <property type="molecule type" value="Genomic_DNA"/>
</dbReference>
<evidence type="ECO:0000313" key="2">
    <source>
        <dbReference type="Proteomes" id="UP000199161"/>
    </source>
</evidence>
<dbReference type="OrthoDB" id="299863at2157"/>
<organism evidence="1 2">
    <name type="scientific">Natronobacterium haloterrestre</name>
    <name type="common">Halobiforma haloterrestris</name>
    <dbReference type="NCBI Taxonomy" id="148448"/>
    <lineage>
        <taxon>Archaea</taxon>
        <taxon>Methanobacteriati</taxon>
        <taxon>Methanobacteriota</taxon>
        <taxon>Stenosarchaea group</taxon>
        <taxon>Halobacteria</taxon>
        <taxon>Halobacteriales</taxon>
        <taxon>Natrialbaceae</taxon>
        <taxon>Natronobacterium</taxon>
    </lineage>
</organism>
<gene>
    <name evidence="1" type="ORF">SAMN05444422_102319</name>
</gene>
<evidence type="ECO:0008006" key="3">
    <source>
        <dbReference type="Google" id="ProtNLM"/>
    </source>
</evidence>
<reference evidence="2" key="1">
    <citation type="submission" date="2016-10" db="EMBL/GenBank/DDBJ databases">
        <authorList>
            <person name="Varghese N."/>
            <person name="Submissions S."/>
        </authorList>
    </citation>
    <scope>NUCLEOTIDE SEQUENCE [LARGE SCALE GENOMIC DNA]</scope>
    <source>
        <strain evidence="2">DSM 13078</strain>
    </source>
</reference>
<keyword evidence="2" id="KW-1185">Reference proteome</keyword>
<dbReference type="Proteomes" id="UP000199161">
    <property type="component" value="Unassembled WGS sequence"/>
</dbReference>
<proteinExistence type="predicted"/>
<sequence length="57" mass="6736">MPQAHRLDCEKEAADCRFIVQSEDESEAIELARNHMREVHGQEFTDDDLRHEHMETV</sequence>
<protein>
    <recommendedName>
        <fullName evidence="3">DUF1059 domain-containing protein</fullName>
    </recommendedName>
</protein>
<name>A0A1I1EBJ0_NATHA</name>
<accession>A0A1I1EBJ0</accession>
<evidence type="ECO:0000313" key="1">
    <source>
        <dbReference type="EMBL" id="SFB83942.1"/>
    </source>
</evidence>